<dbReference type="InterPro" id="IPR023615">
    <property type="entry name" value="Cyt_c_Oxase_su1_BS"/>
</dbReference>
<feature type="transmembrane region" description="Helical" evidence="20">
    <location>
        <begin position="404"/>
        <end position="425"/>
    </location>
</feature>
<keyword evidence="8 19" id="KW-0679">Respiratory chain</keyword>
<evidence type="ECO:0000313" key="22">
    <source>
        <dbReference type="EMBL" id="QSV12562.1"/>
    </source>
</evidence>
<dbReference type="GO" id="GO:0015990">
    <property type="term" value="P:electron transport coupled proton transport"/>
    <property type="evidence" value="ECO:0007669"/>
    <property type="project" value="TreeGrafter"/>
</dbReference>
<keyword evidence="17 19" id="KW-0472">Membrane</keyword>
<feature type="transmembrane region" description="Helical" evidence="20">
    <location>
        <begin position="332"/>
        <end position="354"/>
    </location>
</feature>
<keyword evidence="9 19" id="KW-0812">Transmembrane</keyword>
<dbReference type="GO" id="GO:0045277">
    <property type="term" value="C:respiratory chain complex IV"/>
    <property type="evidence" value="ECO:0007669"/>
    <property type="project" value="InterPro"/>
</dbReference>
<comment type="similarity">
    <text evidence="4 19">Belongs to the heme-copper respiratory oxidase family.</text>
</comment>
<dbReference type="GO" id="GO:0046872">
    <property type="term" value="F:metal ion binding"/>
    <property type="evidence" value="ECO:0007669"/>
    <property type="project" value="UniProtKB-KW"/>
</dbReference>
<dbReference type="AlphaFoldDB" id="A0A8A2F932"/>
<dbReference type="EMBL" id="MT947596">
    <property type="protein sequence ID" value="QSV12562.1"/>
    <property type="molecule type" value="Genomic_DNA"/>
</dbReference>
<feature type="transmembrane region" description="Helical" evidence="20">
    <location>
        <begin position="445"/>
        <end position="466"/>
    </location>
</feature>
<protein>
    <recommendedName>
        <fullName evidence="6 19">Cytochrome c oxidase subunit 1</fullName>
        <ecNumber evidence="19">7.1.1.9</ecNumber>
    </recommendedName>
</protein>
<feature type="transmembrane region" description="Helical" evidence="20">
    <location>
        <begin position="178"/>
        <end position="206"/>
    </location>
</feature>
<evidence type="ECO:0000256" key="17">
    <source>
        <dbReference type="ARBA" id="ARBA00023136"/>
    </source>
</evidence>
<keyword evidence="13" id="KW-1278">Translocase</keyword>
<sequence>MSKWFYSTNHKTIGILYLIFGVWTGMFGMSLSMLMRIELMVPGSFFGNEHLYNTLVTSHALTMIFFFIMPTLVGGFGNYLVPVMCGAPDMAFPRLNNLSFWLLPPAFMCMLYSMSLGGSGTGWTMYPPLSSKLFHSSYSVDFTIFSLHLAGISSILGAINFIVTILNMNVGNLYASPIFIWSILTTSFLIMMSLPVLAGAITMLLFDRNLNTSFFDPSGGGDPVLFQHLFWFFGHPEVYILILPGFGLITHIVYNEAGKKEVFGHLSVIYALKGIAILGFFVWGHHMFTIGMDVDTRAYFSAMTLVVAIPTGVKVFSWLATMIGMKMKLNVAIMWVFGFIFLFTVGGLSGIILASSALDVLLHDTYYVVAHFHYVLSMGAVFAIAGGIVYWYPAITGLAMNHKWLKAQFIAMFIGVNVTFFPQHFLGLSGMPRRISDYPDVYHGWNLISSMGMFMSYSSAMFFTFIMMESMWTQKLVIFEVKPNTSLEVIMEYPISAHCIQEVPKIFEPPFIDAKYTKYAKEIEQWNKDNKPYDWYTPLSHFDGRYQEFPNIREMYK</sequence>
<dbReference type="PROSITE" id="PS00077">
    <property type="entry name" value="COX1_CUB"/>
    <property type="match status" value="1"/>
</dbReference>
<evidence type="ECO:0000256" key="2">
    <source>
        <dbReference type="ARBA" id="ARBA00004448"/>
    </source>
</evidence>
<dbReference type="PROSITE" id="PS50855">
    <property type="entry name" value="COX1"/>
    <property type="match status" value="1"/>
</dbReference>
<comment type="subcellular location">
    <subcellularLocation>
        <location evidence="2 19">Mitochondrion inner membrane</location>
        <topology evidence="2 19">Multi-pass membrane protein</topology>
    </subcellularLocation>
</comment>
<evidence type="ECO:0000259" key="21">
    <source>
        <dbReference type="PROSITE" id="PS50855"/>
    </source>
</evidence>
<dbReference type="PANTHER" id="PTHR10422:SF18">
    <property type="entry name" value="CYTOCHROME C OXIDASE SUBUNIT 1"/>
    <property type="match status" value="1"/>
</dbReference>
<feature type="transmembrane region" description="Helical" evidence="20">
    <location>
        <begin position="238"/>
        <end position="254"/>
    </location>
</feature>
<dbReference type="PANTHER" id="PTHR10422">
    <property type="entry name" value="CYTOCHROME C OXIDASE SUBUNIT 1"/>
    <property type="match status" value="1"/>
</dbReference>
<comment type="catalytic activity">
    <reaction evidence="18">
        <text>4 Fe(II)-[cytochrome c] + O2 + 8 H(+)(in) = 4 Fe(III)-[cytochrome c] + 2 H2O + 4 H(+)(out)</text>
        <dbReference type="Rhea" id="RHEA:11436"/>
        <dbReference type="Rhea" id="RHEA-COMP:10350"/>
        <dbReference type="Rhea" id="RHEA-COMP:14399"/>
        <dbReference type="ChEBI" id="CHEBI:15377"/>
        <dbReference type="ChEBI" id="CHEBI:15378"/>
        <dbReference type="ChEBI" id="CHEBI:15379"/>
        <dbReference type="ChEBI" id="CHEBI:29033"/>
        <dbReference type="ChEBI" id="CHEBI:29034"/>
        <dbReference type="EC" id="7.1.1.9"/>
    </reaction>
    <physiologicalReaction direction="left-to-right" evidence="18">
        <dbReference type="Rhea" id="RHEA:11437"/>
    </physiologicalReaction>
</comment>
<evidence type="ECO:0000256" key="13">
    <source>
        <dbReference type="ARBA" id="ARBA00022967"/>
    </source>
</evidence>
<keyword evidence="7 19" id="KW-0813">Transport</keyword>
<dbReference type="GO" id="GO:0020037">
    <property type="term" value="F:heme binding"/>
    <property type="evidence" value="ECO:0007669"/>
    <property type="project" value="InterPro"/>
</dbReference>
<keyword evidence="16 19" id="KW-0496">Mitochondrion</keyword>
<name>A0A8A2F932_9HYME</name>
<evidence type="ECO:0000256" key="9">
    <source>
        <dbReference type="ARBA" id="ARBA00022692"/>
    </source>
</evidence>
<feature type="transmembrane region" description="Helical" evidence="20">
    <location>
        <begin position="266"/>
        <end position="286"/>
    </location>
</feature>
<dbReference type="Pfam" id="PF00115">
    <property type="entry name" value="COX1"/>
    <property type="match status" value="1"/>
</dbReference>
<evidence type="ECO:0000256" key="16">
    <source>
        <dbReference type="ARBA" id="ARBA00023128"/>
    </source>
</evidence>
<keyword evidence="11 19" id="KW-0999">Mitochondrion inner membrane</keyword>
<dbReference type="SUPFAM" id="SSF81442">
    <property type="entry name" value="Cytochrome c oxidase subunit I-like"/>
    <property type="match status" value="1"/>
</dbReference>
<evidence type="ECO:0000256" key="4">
    <source>
        <dbReference type="ARBA" id="ARBA00009578"/>
    </source>
</evidence>
<dbReference type="InterPro" id="IPR000883">
    <property type="entry name" value="Cyt_C_Oxase_1"/>
</dbReference>
<keyword evidence="15 20" id="KW-1133">Transmembrane helix</keyword>
<comment type="function">
    <text evidence="19">Component of the cytochrome c oxidase, the last enzyme in the mitochondrial electron transport chain which drives oxidative phosphorylation. The respiratory chain contains 3 multisubunit complexes succinate dehydrogenase (complex II, CII), ubiquinol-cytochrome c oxidoreductase (cytochrome b-c1 complex, complex III, CIII) and cytochrome c oxidase (complex IV, CIV), that cooperate to transfer electrons derived from NADH and succinate to molecular oxygen, creating an electrochemical gradient over the inner membrane that drives transmembrane transport and the ATP synthase. Cytochrome c oxidase is the component of the respiratory chain that catalyzes the reduction of oxygen to water. Electrons originating from reduced cytochrome c in the intermembrane space (IMS) are transferred via the dinuclear copper A center (CU(A)) of subunit 2 and heme A of subunit 1 to the active site in subunit 1, a binuclear center (BNC) formed by heme A3 and copper B (CU(B)). The BNC reduces molecular oxygen to 2 water molecules using 4 electrons from cytochrome c in the IMS and 4 protons from the mitochondrial matrix.</text>
</comment>
<gene>
    <name evidence="22" type="primary">COX1</name>
</gene>
<reference evidence="22" key="1">
    <citation type="journal article" name="Insects">
        <title>Tracking the Distribution and Burst of Nuclear Mitochondrial DNA Sequences (NUMTs) in Fig Wasp Genomes.</title>
        <authorList>
            <person name="Wang J.X."/>
            <person name="Liu J."/>
            <person name="Miao Y.H."/>
            <person name="Huang D.W."/>
            <person name="Xiao J.H."/>
        </authorList>
    </citation>
    <scope>NUCLEOTIDE SEQUENCE</scope>
</reference>
<feature type="transmembrane region" description="Helical" evidence="20">
    <location>
        <begin position="298"/>
        <end position="320"/>
    </location>
</feature>
<evidence type="ECO:0000256" key="6">
    <source>
        <dbReference type="ARBA" id="ARBA00015947"/>
    </source>
</evidence>
<dbReference type="InterPro" id="IPR023616">
    <property type="entry name" value="Cyt_c_oxase-like_su1_dom"/>
</dbReference>
<comment type="cofactor">
    <cofactor evidence="1">
        <name>heme</name>
        <dbReference type="ChEBI" id="CHEBI:30413"/>
    </cofactor>
</comment>
<dbReference type="EC" id="7.1.1.9" evidence="19"/>
<keyword evidence="19" id="KW-0186">Copper</keyword>
<feature type="transmembrane region" description="Helical" evidence="20">
    <location>
        <begin position="374"/>
        <end position="392"/>
    </location>
</feature>
<dbReference type="InterPro" id="IPR033944">
    <property type="entry name" value="Cyt_c_oxase_su1_dom"/>
</dbReference>
<dbReference type="GO" id="GO:0006123">
    <property type="term" value="P:mitochondrial electron transport, cytochrome c to oxygen"/>
    <property type="evidence" value="ECO:0007669"/>
    <property type="project" value="TreeGrafter"/>
</dbReference>
<feature type="transmembrane region" description="Helical" evidence="20">
    <location>
        <begin position="55"/>
        <end position="81"/>
    </location>
</feature>
<evidence type="ECO:0000256" key="19">
    <source>
        <dbReference type="RuleBase" id="RU000369"/>
    </source>
</evidence>
<keyword evidence="19" id="KW-0408">Iron</keyword>
<dbReference type="Gene3D" id="1.20.210.10">
    <property type="entry name" value="Cytochrome c oxidase-like, subunit I domain"/>
    <property type="match status" value="1"/>
</dbReference>
<evidence type="ECO:0000256" key="8">
    <source>
        <dbReference type="ARBA" id="ARBA00022660"/>
    </source>
</evidence>
<feature type="transmembrane region" description="Helical" evidence="20">
    <location>
        <begin position="145"/>
        <end position="166"/>
    </location>
</feature>
<evidence type="ECO:0000256" key="15">
    <source>
        <dbReference type="ARBA" id="ARBA00022989"/>
    </source>
</evidence>
<keyword evidence="19" id="KW-0349">Heme</keyword>
<evidence type="ECO:0000256" key="14">
    <source>
        <dbReference type="ARBA" id="ARBA00022982"/>
    </source>
</evidence>
<comment type="pathway">
    <text evidence="3 19">Energy metabolism; oxidative phosphorylation.</text>
</comment>
<evidence type="ECO:0000256" key="18">
    <source>
        <dbReference type="ARBA" id="ARBA00049512"/>
    </source>
</evidence>
<comment type="subunit">
    <text evidence="5">Component of the cytochrome c oxidase (complex IV, CIV), a multisubunit enzyme composed of a catalytic core of 3 subunits and several supernumerary subunits. The complex exists as a monomer or a dimer and forms supercomplexes (SCs) in the inner mitochondrial membrane with ubiquinol-cytochrome c oxidoreductase (cytochrome b-c1 complex, complex III, CIII).</text>
</comment>
<keyword evidence="12" id="KW-0460">Magnesium</keyword>
<evidence type="ECO:0000256" key="7">
    <source>
        <dbReference type="ARBA" id="ARBA00022448"/>
    </source>
</evidence>
<evidence type="ECO:0000256" key="11">
    <source>
        <dbReference type="ARBA" id="ARBA00022792"/>
    </source>
</evidence>
<geneLocation type="mitochondrion" evidence="22"/>
<dbReference type="CDD" id="cd01663">
    <property type="entry name" value="Cyt_c_Oxidase_I"/>
    <property type="match status" value="1"/>
</dbReference>
<evidence type="ECO:0000256" key="3">
    <source>
        <dbReference type="ARBA" id="ARBA00004673"/>
    </source>
</evidence>
<organism evidence="22">
    <name type="scientific">Dolichoris vasculosae</name>
    <dbReference type="NCBI Taxonomy" id="130022"/>
    <lineage>
        <taxon>Eukaryota</taxon>
        <taxon>Metazoa</taxon>
        <taxon>Ecdysozoa</taxon>
        <taxon>Arthropoda</taxon>
        <taxon>Hexapoda</taxon>
        <taxon>Insecta</taxon>
        <taxon>Pterygota</taxon>
        <taxon>Neoptera</taxon>
        <taxon>Endopterygota</taxon>
        <taxon>Hymenoptera</taxon>
        <taxon>Apocrita</taxon>
        <taxon>Proctotrupomorpha</taxon>
        <taxon>Chalcidoidea</taxon>
        <taxon>Agaonidae</taxon>
        <taxon>Agaoninae</taxon>
        <taxon>Dolichoris</taxon>
    </lineage>
</organism>
<dbReference type="GO" id="GO:0004129">
    <property type="term" value="F:cytochrome-c oxidase activity"/>
    <property type="evidence" value="ECO:0007669"/>
    <property type="project" value="UniProtKB-EC"/>
</dbReference>
<evidence type="ECO:0000256" key="20">
    <source>
        <dbReference type="SAM" id="Phobius"/>
    </source>
</evidence>
<feature type="transmembrane region" description="Helical" evidence="20">
    <location>
        <begin position="102"/>
        <end position="125"/>
    </location>
</feature>
<evidence type="ECO:0000256" key="10">
    <source>
        <dbReference type="ARBA" id="ARBA00022723"/>
    </source>
</evidence>
<dbReference type="PRINTS" id="PR01165">
    <property type="entry name" value="CYCOXIDASEI"/>
</dbReference>
<keyword evidence="10 19" id="KW-0479">Metal-binding</keyword>
<accession>A0A8A2F932</accession>
<feature type="domain" description="Cytochrome oxidase subunit I profile" evidence="21">
    <location>
        <begin position="1"/>
        <end position="507"/>
    </location>
</feature>
<evidence type="ECO:0000256" key="5">
    <source>
        <dbReference type="ARBA" id="ARBA00011164"/>
    </source>
</evidence>
<keyword evidence="14 19" id="KW-0249">Electron transport</keyword>
<evidence type="ECO:0000256" key="12">
    <source>
        <dbReference type="ARBA" id="ARBA00022842"/>
    </source>
</evidence>
<feature type="transmembrane region" description="Helical" evidence="20">
    <location>
        <begin position="12"/>
        <end position="35"/>
    </location>
</feature>
<evidence type="ECO:0000256" key="1">
    <source>
        <dbReference type="ARBA" id="ARBA00001971"/>
    </source>
</evidence>
<proteinExistence type="inferred from homology"/>
<dbReference type="UniPathway" id="UPA00705"/>
<dbReference type="InterPro" id="IPR036927">
    <property type="entry name" value="Cyt_c_oxase-like_su1_sf"/>
</dbReference>
<dbReference type="GO" id="GO:0005743">
    <property type="term" value="C:mitochondrial inner membrane"/>
    <property type="evidence" value="ECO:0007669"/>
    <property type="project" value="UniProtKB-SubCell"/>
</dbReference>